<dbReference type="Pfam" id="PF02626">
    <property type="entry name" value="CT_A_B"/>
    <property type="match status" value="1"/>
</dbReference>
<dbReference type="NCBIfam" id="TIGR00724">
    <property type="entry name" value="urea_amlyse_rel"/>
    <property type="match status" value="1"/>
</dbReference>
<evidence type="ECO:0000259" key="4">
    <source>
        <dbReference type="SMART" id="SM00796"/>
    </source>
</evidence>
<feature type="domain" description="Carboxyltransferase" evidence="5">
    <location>
        <begin position="244"/>
        <end position="535"/>
    </location>
</feature>
<keyword evidence="7" id="KW-1185">Reference proteome</keyword>
<accession>A0A7W5A164</accession>
<dbReference type="EMBL" id="JACHXG010000001">
    <property type="protein sequence ID" value="MBB3087419.1"/>
    <property type="molecule type" value="Genomic_DNA"/>
</dbReference>
<dbReference type="InterPro" id="IPR029000">
    <property type="entry name" value="Cyclophilin-like_dom_sf"/>
</dbReference>
<dbReference type="Pfam" id="PF02682">
    <property type="entry name" value="CT_C_D"/>
    <property type="match status" value="1"/>
</dbReference>
<dbReference type="Gene3D" id="2.40.100.10">
    <property type="entry name" value="Cyclophilin-like"/>
    <property type="match status" value="2"/>
</dbReference>
<feature type="domain" description="Carboxyltransferase" evidence="4">
    <location>
        <begin position="1"/>
        <end position="189"/>
    </location>
</feature>
<gene>
    <name evidence="6" type="ORF">FHS12_000342</name>
</gene>
<keyword evidence="1" id="KW-0547">Nucleotide-binding</keyword>
<dbReference type="GO" id="GO:0005524">
    <property type="term" value="F:ATP binding"/>
    <property type="evidence" value="ECO:0007669"/>
    <property type="project" value="UniProtKB-KW"/>
</dbReference>
<protein>
    <submittedName>
        <fullName evidence="6">KipI family sensor histidine kinase inhibitor</fullName>
    </submittedName>
</protein>
<dbReference type="Gene3D" id="3.30.1360.40">
    <property type="match status" value="1"/>
</dbReference>
<name>A0A7W5A164_9ACTN</name>
<evidence type="ECO:0000259" key="5">
    <source>
        <dbReference type="SMART" id="SM00797"/>
    </source>
</evidence>
<dbReference type="SMART" id="SM00797">
    <property type="entry name" value="AHS2"/>
    <property type="match status" value="1"/>
</dbReference>
<dbReference type="InterPro" id="IPR003778">
    <property type="entry name" value="CT_A_B"/>
</dbReference>
<dbReference type="SUPFAM" id="SSF50891">
    <property type="entry name" value="Cyclophilin-like"/>
    <property type="match status" value="2"/>
</dbReference>
<evidence type="ECO:0000313" key="6">
    <source>
        <dbReference type="EMBL" id="MBB3087419.1"/>
    </source>
</evidence>
<dbReference type="GO" id="GO:0016787">
    <property type="term" value="F:hydrolase activity"/>
    <property type="evidence" value="ECO:0007669"/>
    <property type="project" value="UniProtKB-KW"/>
</dbReference>
<dbReference type="SUPFAM" id="SSF160467">
    <property type="entry name" value="PH0987 N-terminal domain-like"/>
    <property type="match status" value="1"/>
</dbReference>
<evidence type="ECO:0000256" key="2">
    <source>
        <dbReference type="ARBA" id="ARBA00022801"/>
    </source>
</evidence>
<evidence type="ECO:0000313" key="7">
    <source>
        <dbReference type="Proteomes" id="UP000577707"/>
    </source>
</evidence>
<dbReference type="PANTHER" id="PTHR43309:SF3">
    <property type="entry name" value="5-OXOPROLINASE SUBUNIT C"/>
    <property type="match status" value="1"/>
</dbReference>
<evidence type="ECO:0000256" key="1">
    <source>
        <dbReference type="ARBA" id="ARBA00022741"/>
    </source>
</evidence>
<dbReference type="SMART" id="SM00796">
    <property type="entry name" value="AHS1"/>
    <property type="match status" value="1"/>
</dbReference>
<dbReference type="PANTHER" id="PTHR43309">
    <property type="entry name" value="5-OXOPROLINASE SUBUNIT C"/>
    <property type="match status" value="1"/>
</dbReference>
<sequence>MLIASDRALLVEEDDLEGAMRLHAALVAAPPTGVVELVPAARTVLVRFDPTLVDEASLAKELGRVEAVHGGLPTAGSVTIGVRYDGQDLDEVAELLGVSAEQVVARHTAATWRVAFTGYAPGFGYLVGDDPLFDVPRRSSPRTRIPAGSVGLAGTFSGVYPRESPGGWQLIGRTDAPMWDLHRDPPALLAPGMTVRFERLERESVAVSESSPVADAAEHSFAVEVVRPGLQLVLEDLGRPGHAALGVSASGTADRRALRAANRAVGNAPGTAGLELAGGGAVLRFTGPAVVAVAGGTAETTIVRSEAPPLPVEHGAATAIEDGEELHLGWVSEGLRTVIAVRGGLDLPPALGSLSSDTLASLGPGDLGGRPLRAGDVVPLRGPAAAPHAVDPNPAPADPLPAPGDTVELRIVLGPRDDWFTRTGVRTLVEQEWTVTPRSDRVGVRLEGAVPLERYVAGELPSEGAVTGAIQVPPDGQPVLFLPDHPLTGGYPIIGAVIDRDLDLAGQLPPGVRIRFRPVAPTVPILPIGPTTEIRGD</sequence>
<evidence type="ECO:0000256" key="3">
    <source>
        <dbReference type="ARBA" id="ARBA00022840"/>
    </source>
</evidence>
<comment type="caution">
    <text evidence="6">The sequence shown here is derived from an EMBL/GenBank/DDBJ whole genome shotgun (WGS) entry which is preliminary data.</text>
</comment>
<dbReference type="RefSeq" id="WP_229788217.1">
    <property type="nucleotide sequence ID" value="NZ_BMQT01000001.1"/>
</dbReference>
<dbReference type="InterPro" id="IPR052708">
    <property type="entry name" value="PxpC"/>
</dbReference>
<dbReference type="AlphaFoldDB" id="A0A7W5A164"/>
<organism evidence="6 7">
    <name type="scientific">Nocardioides albus</name>
    <dbReference type="NCBI Taxonomy" id="1841"/>
    <lineage>
        <taxon>Bacteria</taxon>
        <taxon>Bacillati</taxon>
        <taxon>Actinomycetota</taxon>
        <taxon>Actinomycetes</taxon>
        <taxon>Propionibacteriales</taxon>
        <taxon>Nocardioidaceae</taxon>
        <taxon>Nocardioides</taxon>
    </lineage>
</organism>
<keyword evidence="2" id="KW-0378">Hydrolase</keyword>
<keyword evidence="3" id="KW-0067">ATP-binding</keyword>
<dbReference type="Proteomes" id="UP000577707">
    <property type="component" value="Unassembled WGS sequence"/>
</dbReference>
<proteinExistence type="predicted"/>
<reference evidence="6 7" key="1">
    <citation type="submission" date="2020-08" db="EMBL/GenBank/DDBJ databases">
        <title>Genomic Encyclopedia of Type Strains, Phase III (KMG-III): the genomes of soil and plant-associated and newly described type strains.</title>
        <authorList>
            <person name="Whitman W."/>
        </authorList>
    </citation>
    <scope>NUCLEOTIDE SEQUENCE [LARGE SCALE GENOMIC DNA]</scope>
    <source>
        <strain evidence="6 7">CECT 3302</strain>
    </source>
</reference>
<dbReference type="InterPro" id="IPR003833">
    <property type="entry name" value="CT_C_D"/>
</dbReference>